<comment type="caution">
    <text evidence="3">The sequence shown here is derived from an EMBL/GenBank/DDBJ whole genome shotgun (WGS) entry which is preliminary data.</text>
</comment>
<protein>
    <submittedName>
        <fullName evidence="3">Uncharacterized protein</fullName>
    </submittedName>
</protein>
<feature type="chain" id="PRO_5046589413" evidence="2">
    <location>
        <begin position="30"/>
        <end position="206"/>
    </location>
</feature>
<keyword evidence="2" id="KW-0732">Signal</keyword>
<evidence type="ECO:0000256" key="1">
    <source>
        <dbReference type="SAM" id="Coils"/>
    </source>
</evidence>
<proteinExistence type="predicted"/>
<organism evidence="3 4">
    <name type="scientific">Luteimonas rhizosphaericola</name>
    <dbReference type="NCBI Taxonomy" id="3042024"/>
    <lineage>
        <taxon>Bacteria</taxon>
        <taxon>Pseudomonadati</taxon>
        <taxon>Pseudomonadota</taxon>
        <taxon>Gammaproteobacteria</taxon>
        <taxon>Lysobacterales</taxon>
        <taxon>Lysobacteraceae</taxon>
        <taxon>Luteimonas</taxon>
    </lineage>
</organism>
<reference evidence="3 4" key="1">
    <citation type="submission" date="2023-04" db="EMBL/GenBank/DDBJ databases">
        <title>Luteimonas sp. M1R5S18.</title>
        <authorList>
            <person name="Sun J.-Q."/>
        </authorList>
    </citation>
    <scope>NUCLEOTIDE SEQUENCE [LARGE SCALE GENOMIC DNA]</scope>
    <source>
        <strain evidence="3 4">M1R5S18</strain>
    </source>
</reference>
<feature type="signal peptide" evidence="2">
    <location>
        <begin position="1"/>
        <end position="29"/>
    </location>
</feature>
<feature type="coiled-coil region" evidence="1">
    <location>
        <begin position="169"/>
        <end position="200"/>
    </location>
</feature>
<evidence type="ECO:0000313" key="4">
    <source>
        <dbReference type="Proteomes" id="UP001156831"/>
    </source>
</evidence>
<dbReference type="RefSeq" id="WP_280602770.1">
    <property type="nucleotide sequence ID" value="NZ_JARXRN010000028.1"/>
</dbReference>
<dbReference type="Proteomes" id="UP001156831">
    <property type="component" value="Unassembled WGS sequence"/>
</dbReference>
<evidence type="ECO:0000256" key="2">
    <source>
        <dbReference type="SAM" id="SignalP"/>
    </source>
</evidence>
<name>A0ABT6JMB1_9GAMM</name>
<sequence length="206" mass="22806">MTVSSIAARAGLLATLAVSLMLSLPQARAADDPDVGRLQQRLVALDADMAFAGMAPLERLQARQAVDALAGVRARQRPSALQVAQWRVETAEIAARTDAARREIDRLDRERADLLLEASRREAARARQEAERLRIQTQIQAEETARLRETAEAESMARQEAETVLQGVSSREAARLRAARERAAELKRQEEELLRSLESDAATQPY</sequence>
<dbReference type="EMBL" id="JARXRN010000028">
    <property type="protein sequence ID" value="MDH5831815.1"/>
    <property type="molecule type" value="Genomic_DNA"/>
</dbReference>
<feature type="coiled-coil region" evidence="1">
    <location>
        <begin position="97"/>
        <end position="143"/>
    </location>
</feature>
<evidence type="ECO:0000313" key="3">
    <source>
        <dbReference type="EMBL" id="MDH5831815.1"/>
    </source>
</evidence>
<gene>
    <name evidence="3" type="ORF">QFW80_14940</name>
</gene>
<keyword evidence="1" id="KW-0175">Coiled coil</keyword>
<keyword evidence="4" id="KW-1185">Reference proteome</keyword>
<accession>A0ABT6JMB1</accession>